<name>A0ABU0MHF3_9PROT</name>
<dbReference type="InterPro" id="IPR013132">
    <property type="entry name" value="PseI/NeuA/B-like_N"/>
</dbReference>
<dbReference type="Gene3D" id="3.90.1210.10">
    <property type="entry name" value="Antifreeze-like/N-acetylneuraminic acid synthase C-terminal domain"/>
    <property type="match status" value="1"/>
</dbReference>
<dbReference type="PROSITE" id="PS50844">
    <property type="entry name" value="AFP_LIKE"/>
    <property type="match status" value="1"/>
</dbReference>
<dbReference type="Proteomes" id="UP001244552">
    <property type="component" value="Unassembled WGS sequence"/>
</dbReference>
<dbReference type="Pfam" id="PF03102">
    <property type="entry name" value="NeuB"/>
    <property type="match status" value="1"/>
</dbReference>
<dbReference type="InterPro" id="IPR036732">
    <property type="entry name" value="AFP_Neu5c_C_sf"/>
</dbReference>
<protein>
    <submittedName>
        <fullName evidence="2">N-acetylneuraminate synthase</fullName>
        <ecNumber evidence="2">2.5.1.56</ecNumber>
    </submittedName>
</protein>
<dbReference type="PANTHER" id="PTHR42966:SF2">
    <property type="entry name" value="PSEUDAMINIC ACID SYNTHASE"/>
    <property type="match status" value="1"/>
</dbReference>
<dbReference type="InterPro" id="IPR006190">
    <property type="entry name" value="SAF_AFP_Neu5Ac"/>
</dbReference>
<feature type="domain" description="AFP-like" evidence="1">
    <location>
        <begin position="306"/>
        <end position="364"/>
    </location>
</feature>
<dbReference type="Gene3D" id="3.20.20.70">
    <property type="entry name" value="Aldolase class I"/>
    <property type="match status" value="1"/>
</dbReference>
<evidence type="ECO:0000259" key="1">
    <source>
        <dbReference type="PROSITE" id="PS50844"/>
    </source>
</evidence>
<dbReference type="NCBIfam" id="TIGR03586">
    <property type="entry name" value="PseI"/>
    <property type="match status" value="1"/>
</dbReference>
<dbReference type="EMBL" id="JAUSVU010000004">
    <property type="protein sequence ID" value="MDQ0532664.1"/>
    <property type="molecule type" value="Genomic_DNA"/>
</dbReference>
<reference evidence="2 3" key="1">
    <citation type="submission" date="2023-07" db="EMBL/GenBank/DDBJ databases">
        <title>Genomic Encyclopedia of Type Strains, Phase IV (KMG-IV): sequencing the most valuable type-strain genomes for metagenomic binning, comparative biology and taxonomic classification.</title>
        <authorList>
            <person name="Goeker M."/>
        </authorList>
    </citation>
    <scope>NUCLEOTIDE SEQUENCE [LARGE SCALE GENOMIC DNA]</scope>
    <source>
        <strain evidence="2 3">DSM 19922</strain>
    </source>
</reference>
<proteinExistence type="predicted"/>
<comment type="caution">
    <text evidence="2">The sequence shown here is derived from an EMBL/GenBank/DDBJ whole genome shotgun (WGS) entry which is preliminary data.</text>
</comment>
<evidence type="ECO:0000313" key="2">
    <source>
        <dbReference type="EMBL" id="MDQ0532664.1"/>
    </source>
</evidence>
<dbReference type="PANTHER" id="PTHR42966">
    <property type="entry name" value="N-ACETYLNEURAMINATE SYNTHASE"/>
    <property type="match status" value="1"/>
</dbReference>
<dbReference type="SMART" id="SM00858">
    <property type="entry name" value="SAF"/>
    <property type="match status" value="1"/>
</dbReference>
<keyword evidence="3" id="KW-1185">Reference proteome</keyword>
<dbReference type="SUPFAM" id="SSF51269">
    <property type="entry name" value="AFP III-like domain"/>
    <property type="match status" value="1"/>
</dbReference>
<dbReference type="EC" id="2.5.1.56" evidence="2"/>
<dbReference type="RefSeq" id="WP_307354190.1">
    <property type="nucleotide sequence ID" value="NZ_JAGINO010000004.1"/>
</dbReference>
<dbReference type="SUPFAM" id="SSF51569">
    <property type="entry name" value="Aldolase"/>
    <property type="match status" value="1"/>
</dbReference>
<organism evidence="2 3">
    <name type="scientific">Azospirillum picis</name>
    <dbReference type="NCBI Taxonomy" id="488438"/>
    <lineage>
        <taxon>Bacteria</taxon>
        <taxon>Pseudomonadati</taxon>
        <taxon>Pseudomonadota</taxon>
        <taxon>Alphaproteobacteria</taxon>
        <taxon>Rhodospirillales</taxon>
        <taxon>Azospirillaceae</taxon>
        <taxon>Azospirillum</taxon>
    </lineage>
</organism>
<dbReference type="GO" id="GO:0050462">
    <property type="term" value="F:N-acetylneuraminate synthase activity"/>
    <property type="evidence" value="ECO:0007669"/>
    <property type="project" value="UniProtKB-EC"/>
</dbReference>
<evidence type="ECO:0000313" key="3">
    <source>
        <dbReference type="Proteomes" id="UP001244552"/>
    </source>
</evidence>
<dbReference type="InterPro" id="IPR013974">
    <property type="entry name" value="SAF"/>
</dbReference>
<dbReference type="Pfam" id="PF08666">
    <property type="entry name" value="SAF"/>
    <property type="match status" value="1"/>
</dbReference>
<keyword evidence="2" id="KW-0808">Transferase</keyword>
<dbReference type="InterPro" id="IPR051690">
    <property type="entry name" value="PseI-like"/>
</dbReference>
<dbReference type="InterPro" id="IPR020030">
    <property type="entry name" value="Pseudaminic_synth_PseI"/>
</dbReference>
<dbReference type="CDD" id="cd11615">
    <property type="entry name" value="SAF_NeuB_like"/>
    <property type="match status" value="1"/>
</dbReference>
<gene>
    <name evidence="2" type="ORF">QO018_001511</name>
</gene>
<accession>A0ABU0MHF3</accession>
<sequence>MPNAKPAPPGSVRPTCARPPLVIAGRPIGPGHPPYLIAEMSGNHKGDLGRALALVEAAKEAGADAVKLQTYTADTITIAHDGPGFRLEGGLWEGRTLHDLYREAHTPWEWHEPLFERARSLGLTIFSSPFDETAVDLLERLDAPAFKIASFELIDLPLIRRAARSGRPLILSTGLATLAEIEEAIGVVGEVPVALLHCVSGYPAPAEECNLKTIPHLADAFGVVAGLSDHSQGIAVPVAAAVMGASIIEKHFTLSRADGGVDSAFSLEPAEFRAMADGVRTATAAIGRVDYAVKPSEAGGRDYRRSLYVVADIAAGERLTSANVRSIRPGFGLAPKHLPAVVGRRAARPLRRGEPLGWEMLETGDEADHEAPHG</sequence>
<dbReference type="InterPro" id="IPR013785">
    <property type="entry name" value="Aldolase_TIM"/>
</dbReference>
<dbReference type="InterPro" id="IPR057736">
    <property type="entry name" value="SAF_PseI/NeuA/NeuB"/>
</dbReference>